<protein>
    <submittedName>
        <fullName evidence="2">Uncharacterized protein</fullName>
    </submittedName>
</protein>
<keyword evidence="1" id="KW-0812">Transmembrane</keyword>
<proteinExistence type="predicted"/>
<evidence type="ECO:0000313" key="3">
    <source>
        <dbReference type="Proteomes" id="UP000076738"/>
    </source>
</evidence>
<sequence>MRTWVIWGATIPMGVVLGSISICSSVAISVLMVLFAQSFQYAASPTPIIRGCFVSGVNNLIATIWAIILGNELFLLFATMSRGLRHITQGKPGTLNTLYWDALKFTGLLSLISIVSLVTAIAAPPSYQTAPSPLQRVLHSILASHVMLRLRRVSQMPAPEGSGTEGTLFHVDSTAVYQSRTGIAER</sequence>
<evidence type="ECO:0000313" key="2">
    <source>
        <dbReference type="EMBL" id="KZO97690.1"/>
    </source>
</evidence>
<feature type="transmembrane region" description="Helical" evidence="1">
    <location>
        <begin position="6"/>
        <end position="36"/>
    </location>
</feature>
<accession>A0A167NGT3</accession>
<gene>
    <name evidence="2" type="ORF">CALVIDRAFT_535788</name>
</gene>
<dbReference type="AlphaFoldDB" id="A0A167NGT3"/>
<name>A0A167NGT3_CALVF</name>
<dbReference type="EMBL" id="KV417278">
    <property type="protein sequence ID" value="KZO97690.1"/>
    <property type="molecule type" value="Genomic_DNA"/>
</dbReference>
<feature type="transmembrane region" description="Helical" evidence="1">
    <location>
        <begin position="102"/>
        <end position="123"/>
    </location>
</feature>
<dbReference type="Proteomes" id="UP000076738">
    <property type="component" value="Unassembled WGS sequence"/>
</dbReference>
<organism evidence="2 3">
    <name type="scientific">Calocera viscosa (strain TUFC12733)</name>
    <dbReference type="NCBI Taxonomy" id="1330018"/>
    <lineage>
        <taxon>Eukaryota</taxon>
        <taxon>Fungi</taxon>
        <taxon>Dikarya</taxon>
        <taxon>Basidiomycota</taxon>
        <taxon>Agaricomycotina</taxon>
        <taxon>Dacrymycetes</taxon>
        <taxon>Dacrymycetales</taxon>
        <taxon>Dacrymycetaceae</taxon>
        <taxon>Calocera</taxon>
    </lineage>
</organism>
<keyword evidence="1" id="KW-0472">Membrane</keyword>
<reference evidence="2 3" key="1">
    <citation type="journal article" date="2016" name="Mol. Biol. Evol.">
        <title>Comparative Genomics of Early-Diverging Mushroom-Forming Fungi Provides Insights into the Origins of Lignocellulose Decay Capabilities.</title>
        <authorList>
            <person name="Nagy L.G."/>
            <person name="Riley R."/>
            <person name="Tritt A."/>
            <person name="Adam C."/>
            <person name="Daum C."/>
            <person name="Floudas D."/>
            <person name="Sun H."/>
            <person name="Yadav J.S."/>
            <person name="Pangilinan J."/>
            <person name="Larsson K.H."/>
            <person name="Matsuura K."/>
            <person name="Barry K."/>
            <person name="Labutti K."/>
            <person name="Kuo R."/>
            <person name="Ohm R.A."/>
            <person name="Bhattacharya S.S."/>
            <person name="Shirouzu T."/>
            <person name="Yoshinaga Y."/>
            <person name="Martin F.M."/>
            <person name="Grigoriev I.V."/>
            <person name="Hibbett D.S."/>
        </authorList>
    </citation>
    <scope>NUCLEOTIDE SEQUENCE [LARGE SCALE GENOMIC DNA]</scope>
    <source>
        <strain evidence="2 3">TUFC12733</strain>
    </source>
</reference>
<keyword evidence="1" id="KW-1133">Transmembrane helix</keyword>
<dbReference type="OrthoDB" id="2958007at2759"/>
<evidence type="ECO:0000256" key="1">
    <source>
        <dbReference type="SAM" id="Phobius"/>
    </source>
</evidence>
<keyword evidence="3" id="KW-1185">Reference proteome</keyword>